<organism evidence="1 2">
    <name type="scientific">Cuscuta campestris</name>
    <dbReference type="NCBI Taxonomy" id="132261"/>
    <lineage>
        <taxon>Eukaryota</taxon>
        <taxon>Viridiplantae</taxon>
        <taxon>Streptophyta</taxon>
        <taxon>Embryophyta</taxon>
        <taxon>Tracheophyta</taxon>
        <taxon>Spermatophyta</taxon>
        <taxon>Magnoliopsida</taxon>
        <taxon>eudicotyledons</taxon>
        <taxon>Gunneridae</taxon>
        <taxon>Pentapetalae</taxon>
        <taxon>asterids</taxon>
        <taxon>lamiids</taxon>
        <taxon>Solanales</taxon>
        <taxon>Convolvulaceae</taxon>
        <taxon>Cuscuteae</taxon>
        <taxon>Cuscuta</taxon>
        <taxon>Cuscuta subgen. Grammica</taxon>
        <taxon>Cuscuta sect. Cleistogrammica</taxon>
    </lineage>
</organism>
<sequence>MASENSDEDTLRSDSPPPTDYRVAAGSTVNFAQAQTTMTQIFSVPATIYDSGAGHVWFYSNISYCNLQVMGNDNSGANCLNYLIFP</sequence>
<dbReference type="EMBL" id="OOIL02000956">
    <property type="protein sequence ID" value="VFQ70856.1"/>
    <property type="molecule type" value="Genomic_DNA"/>
</dbReference>
<dbReference type="Proteomes" id="UP000595140">
    <property type="component" value="Unassembled WGS sequence"/>
</dbReference>
<reference evidence="1 2" key="1">
    <citation type="submission" date="2018-04" db="EMBL/GenBank/DDBJ databases">
        <authorList>
            <person name="Vogel A."/>
        </authorList>
    </citation>
    <scope>NUCLEOTIDE SEQUENCE [LARGE SCALE GENOMIC DNA]</scope>
</reference>
<evidence type="ECO:0000313" key="1">
    <source>
        <dbReference type="EMBL" id="VFQ70856.1"/>
    </source>
</evidence>
<evidence type="ECO:0000313" key="2">
    <source>
        <dbReference type="Proteomes" id="UP000595140"/>
    </source>
</evidence>
<proteinExistence type="predicted"/>
<accession>A0A484L3F4</accession>
<gene>
    <name evidence="1" type="ORF">CCAM_LOCUS12632</name>
</gene>
<name>A0A484L3F4_9ASTE</name>
<protein>
    <submittedName>
        <fullName evidence="1">Uncharacterized protein</fullName>
    </submittedName>
</protein>
<keyword evidence="2" id="KW-1185">Reference proteome</keyword>
<dbReference type="AlphaFoldDB" id="A0A484L3F4"/>